<organism evidence="1 2">
    <name type="scientific">Kistimonas scapharcae</name>
    <dbReference type="NCBI Taxonomy" id="1036133"/>
    <lineage>
        <taxon>Bacteria</taxon>
        <taxon>Pseudomonadati</taxon>
        <taxon>Pseudomonadota</taxon>
        <taxon>Gammaproteobacteria</taxon>
        <taxon>Oceanospirillales</taxon>
        <taxon>Endozoicomonadaceae</taxon>
        <taxon>Kistimonas</taxon>
    </lineage>
</organism>
<proteinExistence type="predicted"/>
<evidence type="ECO:0000313" key="1">
    <source>
        <dbReference type="EMBL" id="GAA4652061.1"/>
    </source>
</evidence>
<keyword evidence="2" id="KW-1185">Reference proteome</keyword>
<protein>
    <submittedName>
        <fullName evidence="1">Ref family recombination enhancement nuclease</fullName>
    </submittedName>
</protein>
<dbReference type="EMBL" id="BAABFL010000468">
    <property type="protein sequence ID" value="GAA4652061.1"/>
    <property type="molecule type" value="Genomic_DNA"/>
</dbReference>
<comment type="caution">
    <text evidence="1">The sequence shown here is derived from an EMBL/GenBank/DDBJ whole genome shotgun (WGS) entry which is preliminary data.</text>
</comment>
<dbReference type="Proteomes" id="UP001500604">
    <property type="component" value="Unassembled WGS sequence"/>
</dbReference>
<evidence type="ECO:0000313" key="2">
    <source>
        <dbReference type="Proteomes" id="UP001500604"/>
    </source>
</evidence>
<gene>
    <name evidence="1" type="ORF">GCM10023116_43450</name>
</gene>
<dbReference type="Pfam" id="PF16786">
    <property type="entry name" value="RecA_dep_nuc"/>
    <property type="match status" value="1"/>
</dbReference>
<dbReference type="InterPro" id="IPR031875">
    <property type="entry name" value="RecA_dep_nuc"/>
</dbReference>
<dbReference type="Gene3D" id="3.30.40.190">
    <property type="match status" value="1"/>
</dbReference>
<name>A0ABP8V835_9GAMM</name>
<sequence>MTKDERRYQNALRNTGCIVCINQGIEPAIPASIHHIRTGTGAGQKASETDVIPLCPAHHQQGGYGVAFHAGPAIWQELYGSELELVEQVRELAAEYECAFVGSVRR</sequence>
<reference evidence="2" key="1">
    <citation type="journal article" date="2019" name="Int. J. Syst. Evol. Microbiol.">
        <title>The Global Catalogue of Microorganisms (GCM) 10K type strain sequencing project: providing services to taxonomists for standard genome sequencing and annotation.</title>
        <authorList>
            <consortium name="The Broad Institute Genomics Platform"/>
            <consortium name="The Broad Institute Genome Sequencing Center for Infectious Disease"/>
            <person name="Wu L."/>
            <person name="Ma J."/>
        </authorList>
    </citation>
    <scope>NUCLEOTIDE SEQUENCE [LARGE SCALE GENOMIC DNA]</scope>
    <source>
        <strain evidence="2">JCM 17805</strain>
    </source>
</reference>
<dbReference type="RefSeq" id="WP_345198555.1">
    <property type="nucleotide sequence ID" value="NZ_BAABFL010000468.1"/>
</dbReference>
<accession>A0ABP8V835</accession>